<organism evidence="2 3">
    <name type="scientific">Thiorhodovibrio winogradskyi</name>
    <dbReference type="NCBI Taxonomy" id="77007"/>
    <lineage>
        <taxon>Bacteria</taxon>
        <taxon>Pseudomonadati</taxon>
        <taxon>Pseudomonadota</taxon>
        <taxon>Gammaproteobacteria</taxon>
        <taxon>Chromatiales</taxon>
        <taxon>Chromatiaceae</taxon>
        <taxon>Thiorhodovibrio</taxon>
    </lineage>
</organism>
<dbReference type="Proteomes" id="UP001432180">
    <property type="component" value="Chromosome"/>
</dbReference>
<feature type="domain" description="HTH crp-type" evidence="1">
    <location>
        <begin position="70"/>
        <end position="120"/>
    </location>
</feature>
<proteinExistence type="predicted"/>
<name>A0ABZ0SB32_9GAMM</name>
<keyword evidence="3" id="KW-1185">Reference proteome</keyword>
<dbReference type="EMBL" id="CP121472">
    <property type="protein sequence ID" value="WPL18233.1"/>
    <property type="molecule type" value="Genomic_DNA"/>
</dbReference>
<gene>
    <name evidence="2" type="ORF">Thiowin_03294</name>
</gene>
<dbReference type="SUPFAM" id="SSF46785">
    <property type="entry name" value="Winged helix' DNA-binding domain"/>
    <property type="match status" value="1"/>
</dbReference>
<dbReference type="RefSeq" id="WP_328984008.1">
    <property type="nucleotide sequence ID" value="NZ_CP121472.1"/>
</dbReference>
<dbReference type="InterPro" id="IPR036390">
    <property type="entry name" value="WH_DNA-bd_sf"/>
</dbReference>
<dbReference type="InterPro" id="IPR012318">
    <property type="entry name" value="HTH_CRP"/>
</dbReference>
<dbReference type="SMART" id="SM00419">
    <property type="entry name" value="HTH_CRP"/>
    <property type="match status" value="1"/>
</dbReference>
<dbReference type="Pfam" id="PF13545">
    <property type="entry name" value="HTH_Crp_2"/>
    <property type="match status" value="1"/>
</dbReference>
<evidence type="ECO:0000259" key="1">
    <source>
        <dbReference type="SMART" id="SM00419"/>
    </source>
</evidence>
<accession>A0ABZ0SB32</accession>
<evidence type="ECO:0000313" key="2">
    <source>
        <dbReference type="EMBL" id="WPL18233.1"/>
    </source>
</evidence>
<dbReference type="Gene3D" id="1.10.10.10">
    <property type="entry name" value="Winged helix-like DNA-binding domain superfamily/Winged helix DNA-binding domain"/>
    <property type="match status" value="1"/>
</dbReference>
<reference evidence="2 3" key="1">
    <citation type="journal article" date="2023" name="Microorganisms">
        <title>Thiorhodovibrio frisius and Trv. litoralis spp. nov., Two Novel Members from a Clade of Fastidious Purple Sulfur Bacteria That Exhibit Unique Red-Shifted Light-Harvesting Capabilities.</title>
        <authorList>
            <person name="Methner A."/>
            <person name="Kuzyk S.B."/>
            <person name="Petersen J."/>
            <person name="Bauer S."/>
            <person name="Brinkmann H."/>
            <person name="Sichau K."/>
            <person name="Wanner G."/>
            <person name="Wolf J."/>
            <person name="Neumann-Schaal M."/>
            <person name="Henke P."/>
            <person name="Tank M."/>
            <person name="Sproer C."/>
            <person name="Bunk B."/>
            <person name="Overmann J."/>
        </authorList>
    </citation>
    <scope>NUCLEOTIDE SEQUENCE [LARGE SCALE GENOMIC DNA]</scope>
    <source>
        <strain evidence="2 3">DSM 6702</strain>
    </source>
</reference>
<evidence type="ECO:0000313" key="3">
    <source>
        <dbReference type="Proteomes" id="UP001432180"/>
    </source>
</evidence>
<sequence length="150" mass="16597">MALDQQSLHTHFGQIWPIHTEAFCELLVALRRQFDGDLDRMLVLAIIGARTLSRGRIDGLSYDGLLSPDRDAKVDPAPINLQSIADYSGIPRETVRRKIRDLERRGWIVKGDNGHLSVAPEAAHALAPATEATLTYLLNVVRACNEATSE</sequence>
<dbReference type="InterPro" id="IPR036388">
    <property type="entry name" value="WH-like_DNA-bd_sf"/>
</dbReference>
<protein>
    <recommendedName>
        <fullName evidence="1">HTH crp-type domain-containing protein</fullName>
    </recommendedName>
</protein>